<organism evidence="1 2">
    <name type="scientific">Vararia minispora EC-137</name>
    <dbReference type="NCBI Taxonomy" id="1314806"/>
    <lineage>
        <taxon>Eukaryota</taxon>
        <taxon>Fungi</taxon>
        <taxon>Dikarya</taxon>
        <taxon>Basidiomycota</taxon>
        <taxon>Agaricomycotina</taxon>
        <taxon>Agaricomycetes</taxon>
        <taxon>Russulales</taxon>
        <taxon>Lachnocladiaceae</taxon>
        <taxon>Vararia</taxon>
    </lineage>
</organism>
<keyword evidence="2" id="KW-1185">Reference proteome</keyword>
<evidence type="ECO:0000313" key="2">
    <source>
        <dbReference type="Proteomes" id="UP000814128"/>
    </source>
</evidence>
<proteinExistence type="predicted"/>
<name>A0ACB8Q596_9AGAM</name>
<reference evidence="1" key="2">
    <citation type="journal article" date="2022" name="New Phytol.">
        <title>Evolutionary transition to the ectomycorrhizal habit in the genomes of a hyperdiverse lineage of mushroom-forming fungi.</title>
        <authorList>
            <person name="Looney B."/>
            <person name="Miyauchi S."/>
            <person name="Morin E."/>
            <person name="Drula E."/>
            <person name="Courty P.E."/>
            <person name="Kohler A."/>
            <person name="Kuo A."/>
            <person name="LaButti K."/>
            <person name="Pangilinan J."/>
            <person name="Lipzen A."/>
            <person name="Riley R."/>
            <person name="Andreopoulos W."/>
            <person name="He G."/>
            <person name="Johnson J."/>
            <person name="Nolan M."/>
            <person name="Tritt A."/>
            <person name="Barry K.W."/>
            <person name="Grigoriev I.V."/>
            <person name="Nagy L.G."/>
            <person name="Hibbett D."/>
            <person name="Henrissat B."/>
            <person name="Matheny P.B."/>
            <person name="Labbe J."/>
            <person name="Martin F.M."/>
        </authorList>
    </citation>
    <scope>NUCLEOTIDE SEQUENCE</scope>
    <source>
        <strain evidence="1">EC-137</strain>
    </source>
</reference>
<reference evidence="1" key="1">
    <citation type="submission" date="2021-02" db="EMBL/GenBank/DDBJ databases">
        <authorList>
            <consortium name="DOE Joint Genome Institute"/>
            <person name="Ahrendt S."/>
            <person name="Looney B.P."/>
            <person name="Miyauchi S."/>
            <person name="Morin E."/>
            <person name="Drula E."/>
            <person name="Courty P.E."/>
            <person name="Chicoki N."/>
            <person name="Fauchery L."/>
            <person name="Kohler A."/>
            <person name="Kuo A."/>
            <person name="Labutti K."/>
            <person name="Pangilinan J."/>
            <person name="Lipzen A."/>
            <person name="Riley R."/>
            <person name="Andreopoulos W."/>
            <person name="He G."/>
            <person name="Johnson J."/>
            <person name="Barry K.W."/>
            <person name="Grigoriev I.V."/>
            <person name="Nagy L."/>
            <person name="Hibbett D."/>
            <person name="Henrissat B."/>
            <person name="Matheny P.B."/>
            <person name="Labbe J."/>
            <person name="Martin F."/>
        </authorList>
    </citation>
    <scope>NUCLEOTIDE SEQUENCE</scope>
    <source>
        <strain evidence="1">EC-137</strain>
    </source>
</reference>
<comment type="caution">
    <text evidence="1">The sequence shown here is derived from an EMBL/GenBank/DDBJ whole genome shotgun (WGS) entry which is preliminary data.</text>
</comment>
<accession>A0ACB8Q596</accession>
<dbReference type="EMBL" id="MU274142">
    <property type="protein sequence ID" value="KAI0026862.1"/>
    <property type="molecule type" value="Genomic_DNA"/>
</dbReference>
<protein>
    <submittedName>
        <fullName evidence="1">NAD-P-binding protein</fullName>
    </submittedName>
</protein>
<gene>
    <name evidence="1" type="ORF">K488DRAFT_81288</name>
</gene>
<dbReference type="Proteomes" id="UP000814128">
    <property type="component" value="Unassembled WGS sequence"/>
</dbReference>
<sequence length="286" mass="30686">MSNEASTELLPLGVAAAIAANKNPDFVCKPQAFNEFSMADRVALITGGNSGMGLEMAQVLLEAGARVVYTVDLPLEPSEAWTCVKDYIKKMGLGGRLEYVRGDVTDQKAMWAIGDLIGEKEGRLDVTIANAGIAGVGHDVAEYPAEDYSKVIDVNLKGVLYTAQAGVRQMEKFKMPGSIILNLNVIGYQTAKAGVIQMARDLACMLAPQGIRCNALSPGWVMTEMVKPYLTISEDVQKVWSAQSPMNRMAKPHEIRGAVLWLASDASSFCTGSDIVVSGGWHAWAG</sequence>
<evidence type="ECO:0000313" key="1">
    <source>
        <dbReference type="EMBL" id="KAI0026862.1"/>
    </source>
</evidence>